<dbReference type="GO" id="GO:0005524">
    <property type="term" value="F:ATP binding"/>
    <property type="evidence" value="ECO:0007669"/>
    <property type="project" value="UniProtKB-KW"/>
</dbReference>
<dbReference type="AlphaFoldDB" id="A0A932ZV28"/>
<dbReference type="InterPro" id="IPR025662">
    <property type="entry name" value="Sigma_54_int_dom_ATP-bd_1"/>
</dbReference>
<dbReference type="PRINTS" id="PR01590">
    <property type="entry name" value="HTHFIS"/>
</dbReference>
<dbReference type="GO" id="GO:0000160">
    <property type="term" value="P:phosphorelay signal transduction system"/>
    <property type="evidence" value="ECO:0007669"/>
    <property type="project" value="UniProtKB-KW"/>
</dbReference>
<dbReference type="Gene3D" id="1.10.8.60">
    <property type="match status" value="1"/>
</dbReference>
<dbReference type="Proteomes" id="UP000752292">
    <property type="component" value="Unassembled WGS sequence"/>
</dbReference>
<evidence type="ECO:0000256" key="2">
    <source>
        <dbReference type="ARBA" id="ARBA00022490"/>
    </source>
</evidence>
<dbReference type="InterPro" id="IPR002197">
    <property type="entry name" value="HTH_Fis"/>
</dbReference>
<dbReference type="PROSITE" id="PS50045">
    <property type="entry name" value="SIGMA54_INTERACT_4"/>
    <property type="match status" value="1"/>
</dbReference>
<dbReference type="Pfam" id="PF00072">
    <property type="entry name" value="Response_reg"/>
    <property type="match status" value="1"/>
</dbReference>
<dbReference type="SUPFAM" id="SSF52540">
    <property type="entry name" value="P-loop containing nucleoside triphosphate hydrolases"/>
    <property type="match status" value="1"/>
</dbReference>
<evidence type="ECO:0000256" key="5">
    <source>
        <dbReference type="ARBA" id="ARBA00022840"/>
    </source>
</evidence>
<dbReference type="FunFam" id="1.10.8.60:FF:000014">
    <property type="entry name" value="DNA-binding transcriptional regulator NtrC"/>
    <property type="match status" value="1"/>
</dbReference>
<reference evidence="14" key="1">
    <citation type="submission" date="2020-07" db="EMBL/GenBank/DDBJ databases">
        <title>Huge and variable diversity of episymbiotic CPR bacteria and DPANN archaea in groundwater ecosystems.</title>
        <authorList>
            <person name="He C.Y."/>
            <person name="Keren R."/>
            <person name="Whittaker M."/>
            <person name="Farag I.F."/>
            <person name="Doudna J."/>
            <person name="Cate J.H.D."/>
            <person name="Banfield J.F."/>
        </authorList>
    </citation>
    <scope>NUCLEOTIDE SEQUENCE</scope>
    <source>
        <strain evidence="14">NC_groundwater_1370_Ag_S-0.2um_69_93</strain>
    </source>
</reference>
<dbReference type="PROSITE" id="PS00676">
    <property type="entry name" value="SIGMA54_INTERACT_2"/>
    <property type="match status" value="1"/>
</dbReference>
<dbReference type="Pfam" id="PF25601">
    <property type="entry name" value="AAA_lid_14"/>
    <property type="match status" value="1"/>
</dbReference>
<evidence type="ECO:0000256" key="1">
    <source>
        <dbReference type="ARBA" id="ARBA00004496"/>
    </source>
</evidence>
<keyword evidence="3 11" id="KW-0597">Phosphoprotein</keyword>
<gene>
    <name evidence="14" type="ORF">HY618_06690</name>
</gene>
<dbReference type="Pfam" id="PF00158">
    <property type="entry name" value="Sigma54_activat"/>
    <property type="match status" value="1"/>
</dbReference>
<evidence type="ECO:0000256" key="3">
    <source>
        <dbReference type="ARBA" id="ARBA00022553"/>
    </source>
</evidence>
<evidence type="ECO:0000259" key="13">
    <source>
        <dbReference type="PROSITE" id="PS50110"/>
    </source>
</evidence>
<dbReference type="GO" id="GO:0043565">
    <property type="term" value="F:sequence-specific DNA binding"/>
    <property type="evidence" value="ECO:0007669"/>
    <property type="project" value="InterPro"/>
</dbReference>
<keyword evidence="10" id="KW-0804">Transcription</keyword>
<sequence length="467" mass="51883">MKTILVVDDQKNYLIVLEEFLRGEGFEVVTKRSAAEAIEVCRRADVDLLLTDMRMAGMDGIQLLTEALRIDPDLPVILMTAFATVEKAVEAMKKGAYDYILKPFRNEELLAAVRHAVQARELRHQHRQLQKERASRAIFESRSPSMREVIRLAGQVAPSATTVLLGGESGTGKEVLARAIHAMSPRAERFFIPANCAAIPEGLLETELFGHQKGAFTGAVAMRKGLFERADGGTLFLDEVSEMTPHLQAKVLRVLQEREFERVGGEQAIRVDVRIIAASNKDLRRLVEEGRFREDLFYRLFVFHIHLPPLRERGEDILPLAGHFVRQFSAEMGKSIGGLTPEAQEALTSHHWPGNIRELRNVIERGVVLCTGRLIDARDLPGNIVRTAGGPPPAVDPGKRNGSSLSQILEQYERQLIVQALARAGGVQARAARELGISRSNFQYRMTRLGLRGPSGEEGDPESRDPA</sequence>
<dbReference type="PROSITE" id="PS00688">
    <property type="entry name" value="SIGMA54_INTERACT_3"/>
    <property type="match status" value="1"/>
</dbReference>
<dbReference type="Pfam" id="PF02954">
    <property type="entry name" value="HTH_8"/>
    <property type="match status" value="1"/>
</dbReference>
<name>A0A932ZV28_UNCTE</name>
<evidence type="ECO:0000313" key="15">
    <source>
        <dbReference type="Proteomes" id="UP000752292"/>
    </source>
</evidence>
<protein>
    <submittedName>
        <fullName evidence="14">Sigma-54-dependent Fis family transcriptional regulator</fullName>
    </submittedName>
</protein>
<evidence type="ECO:0000256" key="10">
    <source>
        <dbReference type="ARBA" id="ARBA00023163"/>
    </source>
</evidence>
<dbReference type="GO" id="GO:0005737">
    <property type="term" value="C:cytoplasm"/>
    <property type="evidence" value="ECO:0007669"/>
    <property type="project" value="UniProtKB-SubCell"/>
</dbReference>
<dbReference type="InterPro" id="IPR025943">
    <property type="entry name" value="Sigma_54_int_dom_ATP-bd_2"/>
</dbReference>
<dbReference type="FunFam" id="3.40.50.300:FF:000006">
    <property type="entry name" value="DNA-binding transcriptional regulator NtrC"/>
    <property type="match status" value="1"/>
</dbReference>
<dbReference type="InterPro" id="IPR002078">
    <property type="entry name" value="Sigma_54_int"/>
</dbReference>
<dbReference type="SMART" id="SM00448">
    <property type="entry name" value="REC"/>
    <property type="match status" value="1"/>
</dbReference>
<dbReference type="InterPro" id="IPR001789">
    <property type="entry name" value="Sig_transdc_resp-reg_receiver"/>
</dbReference>
<dbReference type="SUPFAM" id="SSF46689">
    <property type="entry name" value="Homeodomain-like"/>
    <property type="match status" value="1"/>
</dbReference>
<dbReference type="InterPro" id="IPR025944">
    <property type="entry name" value="Sigma_54_int_dom_CS"/>
</dbReference>
<dbReference type="EMBL" id="JACQRX010000292">
    <property type="protein sequence ID" value="MBI4252131.1"/>
    <property type="molecule type" value="Genomic_DNA"/>
</dbReference>
<keyword evidence="7" id="KW-0805">Transcription regulation</keyword>
<dbReference type="PROSITE" id="PS00675">
    <property type="entry name" value="SIGMA54_INTERACT_1"/>
    <property type="match status" value="1"/>
</dbReference>
<evidence type="ECO:0000313" key="14">
    <source>
        <dbReference type="EMBL" id="MBI4252131.1"/>
    </source>
</evidence>
<keyword evidence="9" id="KW-0010">Activator</keyword>
<dbReference type="Gene3D" id="1.10.10.60">
    <property type="entry name" value="Homeodomain-like"/>
    <property type="match status" value="1"/>
</dbReference>
<dbReference type="GO" id="GO:0006355">
    <property type="term" value="P:regulation of DNA-templated transcription"/>
    <property type="evidence" value="ECO:0007669"/>
    <property type="project" value="InterPro"/>
</dbReference>
<feature type="domain" description="Response regulatory" evidence="13">
    <location>
        <begin position="3"/>
        <end position="117"/>
    </location>
</feature>
<proteinExistence type="predicted"/>
<evidence type="ECO:0000256" key="6">
    <source>
        <dbReference type="ARBA" id="ARBA00023012"/>
    </source>
</evidence>
<comment type="caution">
    <text evidence="14">The sequence shown here is derived from an EMBL/GenBank/DDBJ whole genome shotgun (WGS) entry which is preliminary data.</text>
</comment>
<keyword evidence="4" id="KW-0547">Nucleotide-binding</keyword>
<dbReference type="SUPFAM" id="SSF52172">
    <property type="entry name" value="CheY-like"/>
    <property type="match status" value="1"/>
</dbReference>
<accession>A0A932ZV28</accession>
<dbReference type="CDD" id="cd00009">
    <property type="entry name" value="AAA"/>
    <property type="match status" value="1"/>
</dbReference>
<evidence type="ECO:0000259" key="12">
    <source>
        <dbReference type="PROSITE" id="PS50045"/>
    </source>
</evidence>
<dbReference type="PANTHER" id="PTHR32071:SF113">
    <property type="entry name" value="ALGINATE BIOSYNTHESIS TRANSCRIPTIONAL REGULATORY PROTEIN ALGB"/>
    <property type="match status" value="1"/>
</dbReference>
<dbReference type="InterPro" id="IPR003593">
    <property type="entry name" value="AAA+_ATPase"/>
</dbReference>
<organism evidence="14 15">
    <name type="scientific">Tectimicrobiota bacterium</name>
    <dbReference type="NCBI Taxonomy" id="2528274"/>
    <lineage>
        <taxon>Bacteria</taxon>
        <taxon>Pseudomonadati</taxon>
        <taxon>Nitrospinota/Tectimicrobiota group</taxon>
        <taxon>Candidatus Tectimicrobiota</taxon>
    </lineage>
</organism>
<evidence type="ECO:0000256" key="4">
    <source>
        <dbReference type="ARBA" id="ARBA00022741"/>
    </source>
</evidence>
<evidence type="ECO:0000256" key="8">
    <source>
        <dbReference type="ARBA" id="ARBA00023125"/>
    </source>
</evidence>
<dbReference type="Gene3D" id="3.40.50.2300">
    <property type="match status" value="1"/>
</dbReference>
<keyword evidence="8" id="KW-0238">DNA-binding</keyword>
<dbReference type="InterPro" id="IPR011006">
    <property type="entry name" value="CheY-like_superfamily"/>
</dbReference>
<evidence type="ECO:0000256" key="11">
    <source>
        <dbReference type="PROSITE-ProRule" id="PRU00169"/>
    </source>
</evidence>
<dbReference type="InterPro" id="IPR009057">
    <property type="entry name" value="Homeodomain-like_sf"/>
</dbReference>
<feature type="domain" description="Sigma-54 factor interaction" evidence="12">
    <location>
        <begin position="139"/>
        <end position="368"/>
    </location>
</feature>
<dbReference type="PANTHER" id="PTHR32071">
    <property type="entry name" value="TRANSCRIPTIONAL REGULATORY PROTEIN"/>
    <property type="match status" value="1"/>
</dbReference>
<dbReference type="InterPro" id="IPR027417">
    <property type="entry name" value="P-loop_NTPase"/>
</dbReference>
<dbReference type="Gene3D" id="3.40.50.300">
    <property type="entry name" value="P-loop containing nucleotide triphosphate hydrolases"/>
    <property type="match status" value="1"/>
</dbReference>
<keyword evidence="6" id="KW-0902">Two-component regulatory system</keyword>
<evidence type="ECO:0000256" key="9">
    <source>
        <dbReference type="ARBA" id="ARBA00023159"/>
    </source>
</evidence>
<dbReference type="FunFam" id="3.40.50.2300:FF:000018">
    <property type="entry name" value="DNA-binding transcriptional regulator NtrC"/>
    <property type="match status" value="1"/>
</dbReference>
<keyword evidence="5" id="KW-0067">ATP-binding</keyword>
<comment type="subcellular location">
    <subcellularLocation>
        <location evidence="1">Cytoplasm</location>
    </subcellularLocation>
</comment>
<dbReference type="PROSITE" id="PS50110">
    <property type="entry name" value="RESPONSE_REGULATORY"/>
    <property type="match status" value="1"/>
</dbReference>
<dbReference type="InterPro" id="IPR058031">
    <property type="entry name" value="AAA_lid_NorR"/>
</dbReference>
<dbReference type="SMART" id="SM00382">
    <property type="entry name" value="AAA"/>
    <property type="match status" value="1"/>
</dbReference>
<evidence type="ECO:0000256" key="7">
    <source>
        <dbReference type="ARBA" id="ARBA00023015"/>
    </source>
</evidence>
<keyword evidence="2" id="KW-0963">Cytoplasm</keyword>
<feature type="modified residue" description="4-aspartylphosphate" evidence="11">
    <location>
        <position position="52"/>
    </location>
</feature>